<dbReference type="RefSeq" id="WP_013862196.1">
    <property type="nucleotide sequence ID" value="NC_015635.1"/>
</dbReference>
<name>F5XPK5_MICPN</name>
<dbReference type="Pfam" id="PF13561">
    <property type="entry name" value="adh_short_C2"/>
    <property type="match status" value="1"/>
</dbReference>
<dbReference type="OrthoDB" id="9803333at2"/>
<dbReference type="PANTHER" id="PTHR48107:SF7">
    <property type="entry name" value="RE15974P"/>
    <property type="match status" value="1"/>
</dbReference>
<dbReference type="Proteomes" id="UP000007947">
    <property type="component" value="Chromosome"/>
</dbReference>
<accession>F5XPK5</accession>
<dbReference type="InterPro" id="IPR002347">
    <property type="entry name" value="SDR_fam"/>
</dbReference>
<dbReference type="InterPro" id="IPR036291">
    <property type="entry name" value="NAD(P)-bd_dom_sf"/>
</dbReference>
<dbReference type="HOGENOM" id="CLU_010194_1_3_11"/>
<dbReference type="PANTHER" id="PTHR48107">
    <property type="entry name" value="NADPH-DEPENDENT ALDEHYDE REDUCTASE-LIKE PROTEIN, CHLOROPLASTIC-RELATED"/>
    <property type="match status" value="1"/>
</dbReference>
<sequence length="252" mass="26596">MPNALLTGVGRRRGIAAGIAAGLARDGWDLALSYWQPYDERLGLDGDADDPKRLADELGRAGVRVVLAPGDLEDPEVPAQVVARAVEALGPLDALVMSHTESVDSGVLDTTVESFDRHYAVNIRATWLLIAAFARQLPASGGSMIALTSDHTVGNLPYGVTKGGLDRLVLASAHELAGRGLRANVINPGPIDTGWMTDEIRAACLAQQPTGRIGTPEDIANLVRFLLSDEGAWTNGQLLYCNGGFPAGRIPV</sequence>
<proteinExistence type="inferred from homology"/>
<dbReference type="EMBL" id="AP012204">
    <property type="protein sequence ID" value="BAK34313.1"/>
    <property type="molecule type" value="Genomic_DNA"/>
</dbReference>
<keyword evidence="2" id="KW-0560">Oxidoreductase</keyword>
<evidence type="ECO:0000313" key="3">
    <source>
        <dbReference type="EMBL" id="BAK34313.1"/>
    </source>
</evidence>
<dbReference type="eggNOG" id="COG1028">
    <property type="taxonomic scope" value="Bacteria"/>
</dbReference>
<dbReference type="KEGG" id="mph:MLP_12990"/>
<dbReference type="SUPFAM" id="SSF51735">
    <property type="entry name" value="NAD(P)-binding Rossmann-fold domains"/>
    <property type="match status" value="1"/>
</dbReference>
<evidence type="ECO:0000313" key="4">
    <source>
        <dbReference type="Proteomes" id="UP000007947"/>
    </source>
</evidence>
<organism evidence="3 4">
    <name type="scientific">Microlunatus phosphovorus (strain ATCC 700054 / DSM 10555 / JCM 9379 / NBRC 101784 / NCIMB 13414 / VKM Ac-1990 / NM-1)</name>
    <dbReference type="NCBI Taxonomy" id="1032480"/>
    <lineage>
        <taxon>Bacteria</taxon>
        <taxon>Bacillati</taxon>
        <taxon>Actinomycetota</taxon>
        <taxon>Actinomycetes</taxon>
        <taxon>Propionibacteriales</taxon>
        <taxon>Propionibacteriaceae</taxon>
        <taxon>Microlunatus</taxon>
    </lineage>
</organism>
<dbReference type="AlphaFoldDB" id="F5XPK5"/>
<evidence type="ECO:0000256" key="2">
    <source>
        <dbReference type="ARBA" id="ARBA00023002"/>
    </source>
</evidence>
<dbReference type="CDD" id="cd05233">
    <property type="entry name" value="SDR_c"/>
    <property type="match status" value="1"/>
</dbReference>
<reference evidence="3 4" key="1">
    <citation type="submission" date="2011-05" db="EMBL/GenBank/DDBJ databases">
        <title>Whole genome sequence of Microlunatus phosphovorus NM-1.</title>
        <authorList>
            <person name="Hosoyama A."/>
            <person name="Sasaki K."/>
            <person name="Harada T."/>
            <person name="Igarashi R."/>
            <person name="Kawakoshi A."/>
            <person name="Sasagawa M."/>
            <person name="Fukada J."/>
            <person name="Nakamura S."/>
            <person name="Katano Y."/>
            <person name="Hanada S."/>
            <person name="Kamagata Y."/>
            <person name="Nakamura N."/>
            <person name="Yamazaki S."/>
            <person name="Fujita N."/>
        </authorList>
    </citation>
    <scope>NUCLEOTIDE SEQUENCE [LARGE SCALE GENOMIC DNA]</scope>
    <source>
        <strain evidence="4">ATCC 700054 / DSM 10555 / JCM 9379 / NBRC 101784 / NCIMB 13414 / VKM Ac-1990 / NM-1</strain>
    </source>
</reference>
<dbReference type="STRING" id="1032480.MLP_12990"/>
<comment type="similarity">
    <text evidence="1">Belongs to the short-chain dehydrogenases/reductases (SDR) family.</text>
</comment>
<dbReference type="GO" id="GO:0016614">
    <property type="term" value="F:oxidoreductase activity, acting on CH-OH group of donors"/>
    <property type="evidence" value="ECO:0007669"/>
    <property type="project" value="UniProtKB-ARBA"/>
</dbReference>
<dbReference type="PRINTS" id="PR00081">
    <property type="entry name" value="GDHRDH"/>
</dbReference>
<dbReference type="Gene3D" id="3.40.50.720">
    <property type="entry name" value="NAD(P)-binding Rossmann-like Domain"/>
    <property type="match status" value="1"/>
</dbReference>
<protein>
    <submittedName>
        <fullName evidence="3">Oxidoreductase</fullName>
    </submittedName>
</protein>
<keyword evidence="4" id="KW-1185">Reference proteome</keyword>
<evidence type="ECO:0000256" key="1">
    <source>
        <dbReference type="ARBA" id="ARBA00006484"/>
    </source>
</evidence>
<gene>
    <name evidence="3" type="ordered locus">MLP_12990</name>
</gene>